<gene>
    <name evidence="12" type="ordered locus">Acry_0756</name>
</gene>
<evidence type="ECO:0000313" key="12">
    <source>
        <dbReference type="EMBL" id="ABQ29976.1"/>
    </source>
</evidence>
<name>A5FWJ4_ACICJ</name>
<dbReference type="NCBIfam" id="TIGR00634">
    <property type="entry name" value="recN"/>
    <property type="match status" value="1"/>
</dbReference>
<dbReference type="GO" id="GO:0005524">
    <property type="term" value="F:ATP binding"/>
    <property type="evidence" value="ECO:0007669"/>
    <property type="project" value="UniProtKB-KW"/>
</dbReference>
<comment type="similarity">
    <text evidence="2 9">Belongs to the RecN family.</text>
</comment>
<accession>A5FWJ4</accession>
<evidence type="ECO:0000256" key="4">
    <source>
        <dbReference type="ARBA" id="ARBA00022741"/>
    </source>
</evidence>
<dbReference type="AlphaFoldDB" id="A5FWJ4"/>
<dbReference type="GO" id="GO:0006281">
    <property type="term" value="P:DNA repair"/>
    <property type="evidence" value="ECO:0007669"/>
    <property type="project" value="UniProtKB-KW"/>
</dbReference>
<dbReference type="STRING" id="349163.Acry_0756"/>
<evidence type="ECO:0000256" key="1">
    <source>
        <dbReference type="ARBA" id="ARBA00003618"/>
    </source>
</evidence>
<dbReference type="eggNOG" id="COG0497">
    <property type="taxonomic scope" value="Bacteria"/>
</dbReference>
<dbReference type="InterPro" id="IPR003395">
    <property type="entry name" value="RecF/RecN/SMC_N"/>
</dbReference>
<feature type="domain" description="RecF/RecN/SMC N-terminal" evidence="11">
    <location>
        <begin position="14"/>
        <end position="513"/>
    </location>
</feature>
<sequence>MLTALSIRDVILIDRLDIGFEPGLTVFTGETGAGKSILLDSLGLALGDRADAGLVRAEAKQAVVTASFAVAAGHPAQALLADQGIDAGDEILLRRILTRDGKSRALVNDQPVSVALLRRAADLLIEIQGQHAQIGLTDPATQRDMLDEFGVDPALRETVASLFASWRAAEAARADAEAALESARRDEDFLRHAVEELSALAPRAGEDEELAAARQHLQGAERRAEAIGSALAELTPRERRSAGPAATLRAAARALARIAEADQGPSIGQALAAIERAEEALAEAETLLSRAVSEAEADPRGLEAIEERLFALRGMARKHAVPVVELPALLETFAARLATLDAGTEELARAEAASRAARTAYREAAATLSKARGAAAERLAAAVARELAPLKLDRARFVVARTDLPEAQWNARGADAVRFLVATNPGSAPGPLDKVASGGELSRLLLALNVVLAGESPVGALIFDEVDSGIGGATAAAVGERLARIARETQVLVVTHSPQVAARADTHFQVSKASARDRTRTTVTRLDPTARQEEIARMLAGETITDAARDAARSLMAGS</sequence>
<feature type="coiled-coil region" evidence="10">
    <location>
        <begin position="267"/>
        <end position="294"/>
    </location>
</feature>
<evidence type="ECO:0000256" key="8">
    <source>
        <dbReference type="ARBA" id="ARBA00033408"/>
    </source>
</evidence>
<evidence type="ECO:0000256" key="3">
    <source>
        <dbReference type="ARBA" id="ARBA00021315"/>
    </source>
</evidence>
<keyword evidence="10" id="KW-0175">Coiled coil</keyword>
<dbReference type="Pfam" id="PF02463">
    <property type="entry name" value="SMC_N"/>
    <property type="match status" value="1"/>
</dbReference>
<keyword evidence="4" id="KW-0547">Nucleotide-binding</keyword>
<dbReference type="GO" id="GO:0006310">
    <property type="term" value="P:DNA recombination"/>
    <property type="evidence" value="ECO:0007669"/>
    <property type="project" value="InterPro"/>
</dbReference>
<evidence type="ECO:0000256" key="6">
    <source>
        <dbReference type="ARBA" id="ARBA00022840"/>
    </source>
</evidence>
<dbReference type="FunFam" id="3.40.50.300:FF:000356">
    <property type="entry name" value="DNA repair protein RecN"/>
    <property type="match status" value="1"/>
</dbReference>
<dbReference type="CDD" id="cd03241">
    <property type="entry name" value="ABC_RecN"/>
    <property type="match status" value="2"/>
</dbReference>
<evidence type="ECO:0000259" key="11">
    <source>
        <dbReference type="Pfam" id="PF02463"/>
    </source>
</evidence>
<dbReference type="RefSeq" id="WP_011941752.1">
    <property type="nucleotide sequence ID" value="NC_009484.1"/>
</dbReference>
<comment type="function">
    <text evidence="1 9">May be involved in recombinational repair of damaged DNA.</text>
</comment>
<dbReference type="InterPro" id="IPR004604">
    <property type="entry name" value="DNA_recomb/repair_RecN"/>
</dbReference>
<dbReference type="GO" id="GO:0043590">
    <property type="term" value="C:bacterial nucleoid"/>
    <property type="evidence" value="ECO:0007669"/>
    <property type="project" value="TreeGrafter"/>
</dbReference>
<evidence type="ECO:0000313" key="13">
    <source>
        <dbReference type="Proteomes" id="UP000000245"/>
    </source>
</evidence>
<protein>
    <recommendedName>
        <fullName evidence="3 9">DNA repair protein RecN</fullName>
    </recommendedName>
    <alternativeName>
        <fullName evidence="8 9">Recombination protein N</fullName>
    </alternativeName>
</protein>
<dbReference type="PANTHER" id="PTHR11059:SF0">
    <property type="entry name" value="DNA REPAIR PROTEIN RECN"/>
    <property type="match status" value="1"/>
</dbReference>
<keyword evidence="13" id="KW-1185">Reference proteome</keyword>
<dbReference type="PANTHER" id="PTHR11059">
    <property type="entry name" value="DNA REPAIR PROTEIN RECN"/>
    <property type="match status" value="1"/>
</dbReference>
<dbReference type="Proteomes" id="UP000000245">
    <property type="component" value="Chromosome"/>
</dbReference>
<feature type="coiled-coil region" evidence="10">
    <location>
        <begin position="166"/>
        <end position="223"/>
    </location>
</feature>
<dbReference type="PIRSF" id="PIRSF003128">
    <property type="entry name" value="RecN"/>
    <property type="match status" value="1"/>
</dbReference>
<proteinExistence type="inferred from homology"/>
<evidence type="ECO:0000256" key="2">
    <source>
        <dbReference type="ARBA" id="ARBA00009441"/>
    </source>
</evidence>
<dbReference type="Gene3D" id="3.40.50.300">
    <property type="entry name" value="P-loop containing nucleotide triphosphate hydrolases"/>
    <property type="match status" value="2"/>
</dbReference>
<evidence type="ECO:0000256" key="5">
    <source>
        <dbReference type="ARBA" id="ARBA00022763"/>
    </source>
</evidence>
<evidence type="ECO:0000256" key="9">
    <source>
        <dbReference type="PIRNR" id="PIRNR003128"/>
    </source>
</evidence>
<dbReference type="HOGENOM" id="CLU_018297_3_1_5"/>
<keyword evidence="5 9" id="KW-0227">DNA damage</keyword>
<reference evidence="12 13" key="1">
    <citation type="submission" date="2007-05" db="EMBL/GenBank/DDBJ databases">
        <title>Complete sequence of chromosome of Acidiphilium cryptum JF-5.</title>
        <authorList>
            <consortium name="US DOE Joint Genome Institute"/>
            <person name="Copeland A."/>
            <person name="Lucas S."/>
            <person name="Lapidus A."/>
            <person name="Barry K."/>
            <person name="Detter J.C."/>
            <person name="Glavina del Rio T."/>
            <person name="Hammon N."/>
            <person name="Israni S."/>
            <person name="Dalin E."/>
            <person name="Tice H."/>
            <person name="Pitluck S."/>
            <person name="Sims D."/>
            <person name="Brettin T."/>
            <person name="Bruce D."/>
            <person name="Han C."/>
            <person name="Schmutz J."/>
            <person name="Larimer F."/>
            <person name="Land M."/>
            <person name="Hauser L."/>
            <person name="Kyrpides N."/>
            <person name="Kim E."/>
            <person name="Magnuson T."/>
            <person name="Richardson P."/>
        </authorList>
    </citation>
    <scope>NUCLEOTIDE SEQUENCE [LARGE SCALE GENOMIC DNA]</scope>
    <source>
        <strain evidence="12 13">JF-5</strain>
    </source>
</reference>
<keyword evidence="6" id="KW-0067">ATP-binding</keyword>
<organism evidence="12 13">
    <name type="scientific">Acidiphilium cryptum (strain JF-5)</name>
    <dbReference type="NCBI Taxonomy" id="349163"/>
    <lineage>
        <taxon>Bacteria</taxon>
        <taxon>Pseudomonadati</taxon>
        <taxon>Pseudomonadota</taxon>
        <taxon>Alphaproteobacteria</taxon>
        <taxon>Acetobacterales</taxon>
        <taxon>Acidocellaceae</taxon>
        <taxon>Acidiphilium</taxon>
    </lineage>
</organism>
<keyword evidence="7 9" id="KW-0234">DNA repair</keyword>
<evidence type="ECO:0000256" key="7">
    <source>
        <dbReference type="ARBA" id="ARBA00023204"/>
    </source>
</evidence>
<dbReference type="InterPro" id="IPR027417">
    <property type="entry name" value="P-loop_NTPase"/>
</dbReference>
<evidence type="ECO:0000256" key="10">
    <source>
        <dbReference type="SAM" id="Coils"/>
    </source>
</evidence>
<dbReference type="EMBL" id="CP000697">
    <property type="protein sequence ID" value="ABQ29976.1"/>
    <property type="molecule type" value="Genomic_DNA"/>
</dbReference>
<dbReference type="SUPFAM" id="SSF52540">
    <property type="entry name" value="P-loop containing nucleoside triphosphate hydrolases"/>
    <property type="match status" value="2"/>
</dbReference>
<dbReference type="KEGG" id="acr:Acry_0756"/>
<dbReference type="GO" id="GO:0009432">
    <property type="term" value="P:SOS response"/>
    <property type="evidence" value="ECO:0007669"/>
    <property type="project" value="TreeGrafter"/>
</dbReference>